<evidence type="ECO:0000313" key="8">
    <source>
        <dbReference type="EMBL" id="ABS51882.1"/>
    </source>
</evidence>
<evidence type="ECO:0000256" key="2">
    <source>
        <dbReference type="ARBA" id="ARBA00023012"/>
    </source>
</evidence>
<evidence type="ECO:0000313" key="9">
    <source>
        <dbReference type="Proteomes" id="UP000002407"/>
    </source>
</evidence>
<dbReference type="InterPro" id="IPR016032">
    <property type="entry name" value="Sig_transdc_resp-reg_C-effctor"/>
</dbReference>
<name>A7I0G1_CAMHC</name>
<dbReference type="HOGENOM" id="CLU_000445_30_3_7"/>
<dbReference type="OrthoDB" id="9802426at2"/>
<dbReference type="AlphaFoldDB" id="A7I0G1"/>
<keyword evidence="1 4" id="KW-0597">Phosphoprotein</keyword>
<dbReference type="Pfam" id="PF00486">
    <property type="entry name" value="Trans_reg_C"/>
    <property type="match status" value="1"/>
</dbReference>
<dbReference type="Gene3D" id="3.40.50.2300">
    <property type="match status" value="1"/>
</dbReference>
<dbReference type="GO" id="GO:0005829">
    <property type="term" value="C:cytosol"/>
    <property type="evidence" value="ECO:0007669"/>
    <property type="project" value="TreeGrafter"/>
</dbReference>
<feature type="domain" description="OmpR/PhoB-type" evidence="7">
    <location>
        <begin position="125"/>
        <end position="221"/>
    </location>
</feature>
<dbReference type="GO" id="GO:0000976">
    <property type="term" value="F:transcription cis-regulatory region binding"/>
    <property type="evidence" value="ECO:0007669"/>
    <property type="project" value="TreeGrafter"/>
</dbReference>
<dbReference type="PANTHER" id="PTHR48111">
    <property type="entry name" value="REGULATOR OF RPOS"/>
    <property type="match status" value="1"/>
</dbReference>
<gene>
    <name evidence="8" type="ordered locus">CHAB381_0403</name>
</gene>
<organism evidence="8 9">
    <name type="scientific">Campylobacter hominis (strain ATCC BAA-381 / DSM 21671 / CCUG 45161 / LMG 19568 / NCTC 13146 / CH001A)</name>
    <dbReference type="NCBI Taxonomy" id="360107"/>
    <lineage>
        <taxon>Bacteria</taxon>
        <taxon>Pseudomonadati</taxon>
        <taxon>Campylobacterota</taxon>
        <taxon>Epsilonproteobacteria</taxon>
        <taxon>Campylobacterales</taxon>
        <taxon>Campylobacteraceae</taxon>
        <taxon>Campylobacter</taxon>
    </lineage>
</organism>
<evidence type="ECO:0000256" key="5">
    <source>
        <dbReference type="PROSITE-ProRule" id="PRU01091"/>
    </source>
</evidence>
<proteinExistence type="predicted"/>
<feature type="modified residue" description="4-aspartylphosphate" evidence="4">
    <location>
        <position position="53"/>
    </location>
</feature>
<evidence type="ECO:0000259" key="6">
    <source>
        <dbReference type="PROSITE" id="PS50110"/>
    </source>
</evidence>
<feature type="DNA-binding region" description="OmpR/PhoB-type" evidence="5">
    <location>
        <begin position="125"/>
        <end position="221"/>
    </location>
</feature>
<dbReference type="CDD" id="cd00383">
    <property type="entry name" value="trans_reg_C"/>
    <property type="match status" value="1"/>
</dbReference>
<dbReference type="GO" id="GO:0006355">
    <property type="term" value="P:regulation of DNA-templated transcription"/>
    <property type="evidence" value="ECO:0007669"/>
    <property type="project" value="InterPro"/>
</dbReference>
<dbReference type="InterPro" id="IPR001867">
    <property type="entry name" value="OmpR/PhoB-type_DNA-bd"/>
</dbReference>
<dbReference type="RefSeq" id="WP_012108285.1">
    <property type="nucleotide sequence ID" value="NC_009714.1"/>
</dbReference>
<dbReference type="PROSITE" id="PS50110">
    <property type="entry name" value="RESPONSE_REGULATORY"/>
    <property type="match status" value="1"/>
</dbReference>
<keyword evidence="2" id="KW-0902">Two-component regulatory system</keyword>
<reference evidence="9" key="1">
    <citation type="submission" date="2007-07" db="EMBL/GenBank/DDBJ databases">
        <title>Complete genome sequence of Campylobacter hominis ATCC BAA-381, a commensal isolated from the human gastrointestinal tract.</title>
        <authorList>
            <person name="Fouts D.E."/>
            <person name="Mongodin E.F."/>
            <person name="Puiu D."/>
            <person name="Sebastian Y."/>
            <person name="Miller W.G."/>
            <person name="Mandrell R.E."/>
            <person name="Nelson K.E."/>
        </authorList>
    </citation>
    <scope>NUCLEOTIDE SEQUENCE [LARGE SCALE GENOMIC DNA]</scope>
    <source>
        <strain evidence="9">ATCC BAA-381 / LMG 19568 / NCTC 13146 / CH001A</strain>
    </source>
</reference>
<dbReference type="InterPro" id="IPR039420">
    <property type="entry name" value="WalR-like"/>
</dbReference>
<dbReference type="SMART" id="SM00448">
    <property type="entry name" value="REC"/>
    <property type="match status" value="1"/>
</dbReference>
<dbReference type="Proteomes" id="UP000002407">
    <property type="component" value="Chromosome"/>
</dbReference>
<feature type="domain" description="Response regulatory" evidence="6">
    <location>
        <begin position="4"/>
        <end position="118"/>
    </location>
</feature>
<dbReference type="PANTHER" id="PTHR48111:SF40">
    <property type="entry name" value="PHOSPHATE REGULON TRANSCRIPTIONAL REGULATORY PROTEIN PHOB"/>
    <property type="match status" value="1"/>
</dbReference>
<dbReference type="GO" id="GO:0032993">
    <property type="term" value="C:protein-DNA complex"/>
    <property type="evidence" value="ECO:0007669"/>
    <property type="project" value="TreeGrafter"/>
</dbReference>
<dbReference type="Gene3D" id="1.10.10.10">
    <property type="entry name" value="Winged helix-like DNA-binding domain superfamily/Winged helix DNA-binding domain"/>
    <property type="match status" value="1"/>
</dbReference>
<dbReference type="STRING" id="360107.CHAB381_0403"/>
<dbReference type="KEGG" id="cha:CHAB381_0403"/>
<dbReference type="PROSITE" id="PS51755">
    <property type="entry name" value="OMPR_PHOB"/>
    <property type="match status" value="1"/>
</dbReference>
<dbReference type="eggNOG" id="COG0745">
    <property type="taxonomic scope" value="Bacteria"/>
</dbReference>
<dbReference type="SUPFAM" id="SSF52172">
    <property type="entry name" value="CheY-like"/>
    <property type="match status" value="1"/>
</dbReference>
<keyword evidence="9" id="KW-1185">Reference proteome</keyword>
<dbReference type="SUPFAM" id="SSF46894">
    <property type="entry name" value="C-terminal effector domain of the bipartite response regulators"/>
    <property type="match status" value="1"/>
</dbReference>
<dbReference type="SMART" id="SM00862">
    <property type="entry name" value="Trans_reg_C"/>
    <property type="match status" value="1"/>
</dbReference>
<evidence type="ECO:0000256" key="4">
    <source>
        <dbReference type="PROSITE-ProRule" id="PRU00169"/>
    </source>
</evidence>
<keyword evidence="3 5" id="KW-0238">DNA-binding</keyword>
<dbReference type="Pfam" id="PF00072">
    <property type="entry name" value="Response_reg"/>
    <property type="match status" value="1"/>
</dbReference>
<dbReference type="InterPro" id="IPR001789">
    <property type="entry name" value="Sig_transdc_resp-reg_receiver"/>
</dbReference>
<protein>
    <submittedName>
        <fullName evidence="8">Transcriptional activator protein CopR</fullName>
    </submittedName>
</protein>
<evidence type="ECO:0000256" key="3">
    <source>
        <dbReference type="ARBA" id="ARBA00023125"/>
    </source>
</evidence>
<sequence length="221" mass="25342">MQNLIAIIDDELDLLELLEYNLEKAGFDAIGFLNTNKIEQFLNEEDVDLLIVDRNLPGIEGSKFVENLRAKGYNTPVIFLTAKTSKEEQMQGFGVGGDDYITKPFDLDNLIARIKAVLKRTQKSAEIYKFKDILINSTSAKTFINDKEIELTKLETSLLTEFIKNKSIVLNREYLAESVWHDTDTSKQTINIAIKRLRDKIDPKKEKNYIKVIRGEGYELC</sequence>
<evidence type="ECO:0000256" key="1">
    <source>
        <dbReference type="ARBA" id="ARBA00022553"/>
    </source>
</evidence>
<dbReference type="Gene3D" id="6.10.250.690">
    <property type="match status" value="1"/>
</dbReference>
<accession>A7I0G1</accession>
<dbReference type="GO" id="GO:0000156">
    <property type="term" value="F:phosphorelay response regulator activity"/>
    <property type="evidence" value="ECO:0007669"/>
    <property type="project" value="TreeGrafter"/>
</dbReference>
<dbReference type="InterPro" id="IPR011006">
    <property type="entry name" value="CheY-like_superfamily"/>
</dbReference>
<evidence type="ECO:0000259" key="7">
    <source>
        <dbReference type="PROSITE" id="PS51755"/>
    </source>
</evidence>
<dbReference type="EMBL" id="CP000776">
    <property type="protein sequence ID" value="ABS51882.1"/>
    <property type="molecule type" value="Genomic_DNA"/>
</dbReference>
<dbReference type="InterPro" id="IPR036388">
    <property type="entry name" value="WH-like_DNA-bd_sf"/>
</dbReference>